<sequence>MPESDLRRFLRRHFTAIDLLKVILSLASGYGIALLVEDTGIGVGILALSLLASSGAFAIDRLRLATEDEVSGALRETKEQVHTDLSALSGQVSTHLIRLRNQLDRHIDLVHAGVRFVPDSQDDEDDGSGYNVATEAVRKAGQRIYVVSDYSPPEGEGATLLDPPDSRSEYLEAIEDCLASHLSRNGPSATLSYHRLIQRPPEIYAEIARRSPLNGVELRREDMEGDQQAFEHLVRVMELARRAGANHRIDIQMRLIPFLPNCPSILLVDNTKLQFTIPTRIDQPGDRFALLGLHGVMVMEDRASGSQLCHHFENLFTRLKMKSLPIVRVQV</sequence>
<evidence type="ECO:0000313" key="1">
    <source>
        <dbReference type="EMBL" id="GGY02190.1"/>
    </source>
</evidence>
<protein>
    <submittedName>
        <fullName evidence="1">Uncharacterized protein</fullName>
    </submittedName>
</protein>
<proteinExistence type="predicted"/>
<dbReference type="EMBL" id="BMVU01000047">
    <property type="protein sequence ID" value="GGY02190.1"/>
    <property type="molecule type" value="Genomic_DNA"/>
</dbReference>
<reference evidence="1" key="2">
    <citation type="submission" date="2020-09" db="EMBL/GenBank/DDBJ databases">
        <authorList>
            <person name="Sun Q."/>
            <person name="Ohkuma M."/>
        </authorList>
    </citation>
    <scope>NUCLEOTIDE SEQUENCE</scope>
    <source>
        <strain evidence="1">JCM 4790</strain>
    </source>
</reference>
<name>A0A918NWK1_9ACTN</name>
<comment type="caution">
    <text evidence="1">The sequence shown here is derived from an EMBL/GenBank/DDBJ whole genome shotgun (WGS) entry which is preliminary data.</text>
</comment>
<dbReference type="AlphaFoldDB" id="A0A918NWK1"/>
<reference evidence="1" key="1">
    <citation type="journal article" date="2014" name="Int. J. Syst. Evol. Microbiol.">
        <title>Complete genome sequence of Corynebacterium casei LMG S-19264T (=DSM 44701T), isolated from a smear-ripened cheese.</title>
        <authorList>
            <consortium name="US DOE Joint Genome Institute (JGI-PGF)"/>
            <person name="Walter F."/>
            <person name="Albersmeier A."/>
            <person name="Kalinowski J."/>
            <person name="Ruckert C."/>
        </authorList>
    </citation>
    <scope>NUCLEOTIDE SEQUENCE</scope>
    <source>
        <strain evidence="1">JCM 4790</strain>
    </source>
</reference>
<dbReference type="RefSeq" id="WP_190193936.1">
    <property type="nucleotide sequence ID" value="NZ_BMVU01000047.1"/>
</dbReference>
<accession>A0A918NWK1</accession>
<evidence type="ECO:0000313" key="2">
    <source>
        <dbReference type="Proteomes" id="UP000619244"/>
    </source>
</evidence>
<organism evidence="1 2">
    <name type="scientific">Streptomyces minutiscleroticus</name>
    <dbReference type="NCBI Taxonomy" id="68238"/>
    <lineage>
        <taxon>Bacteria</taxon>
        <taxon>Bacillati</taxon>
        <taxon>Actinomycetota</taxon>
        <taxon>Actinomycetes</taxon>
        <taxon>Kitasatosporales</taxon>
        <taxon>Streptomycetaceae</taxon>
        <taxon>Streptomyces</taxon>
    </lineage>
</organism>
<keyword evidence="2" id="KW-1185">Reference proteome</keyword>
<gene>
    <name evidence="1" type="ORF">GCM10010358_65160</name>
</gene>
<dbReference type="Proteomes" id="UP000619244">
    <property type="component" value="Unassembled WGS sequence"/>
</dbReference>